<evidence type="ECO:0000313" key="3">
    <source>
        <dbReference type="Proteomes" id="UP000001592"/>
    </source>
</evidence>
<reference evidence="2 3" key="1">
    <citation type="journal article" date="2007" name="Nat. Genet.">
        <title>Genomic analysis of Bartonella identifies type IV secretion systems as host adaptability factors.</title>
        <authorList>
            <person name="Saenz H.L."/>
            <person name="Engel P."/>
            <person name="Stoeckli M.C."/>
            <person name="Lanz C."/>
            <person name="Raddatz G."/>
            <person name="Vayssier-Taussat M."/>
            <person name="Birtles R."/>
            <person name="Schuster S.C."/>
            <person name="Dehio C."/>
        </authorList>
    </citation>
    <scope>NUCLEOTIDE SEQUENCE [LARGE SCALE GENOMIC DNA]</scope>
    <source>
        <strain evidence="3">DSM 28219 / CCUG 45778 / CIP 105476 / IBS 506</strain>
    </source>
</reference>
<gene>
    <name evidence="2" type="ordered locus">BT_1875</name>
</gene>
<accession>A9IXB9</accession>
<dbReference type="KEGG" id="btr:BT_1875"/>
<keyword evidence="3" id="KW-1185">Reference proteome</keyword>
<feature type="transmembrane region" description="Helical" evidence="1">
    <location>
        <begin position="234"/>
        <end position="254"/>
    </location>
</feature>
<evidence type="ECO:0000256" key="1">
    <source>
        <dbReference type="SAM" id="Phobius"/>
    </source>
</evidence>
<keyword evidence="1" id="KW-0472">Membrane</keyword>
<proteinExistence type="predicted"/>
<dbReference type="Proteomes" id="UP000001592">
    <property type="component" value="Chromosome"/>
</dbReference>
<name>A9IXB9_BART1</name>
<evidence type="ECO:0000313" key="2">
    <source>
        <dbReference type="EMBL" id="CAK02145.1"/>
    </source>
</evidence>
<keyword evidence="1" id="KW-1133">Transmembrane helix</keyword>
<keyword evidence="1" id="KW-0812">Transmembrane</keyword>
<dbReference type="AlphaFoldDB" id="A9IXB9"/>
<sequence>MSDIAQNLRTVYAQMKMKHLSRPLNQQGSVEEHFKSYLDDISRAILAEHYIRRQREKRLFESLEQIKTLIQSLQGEKRILKEAAATRRVSRSKSPDSVVQKLAYMECEGNQERLFLQKVQNFSGQNSITPLQTNVENALQRENKGFLPRDTLLPRDALLSKDALLPSDDALKSSFKKTEEAVERTVIKEKDVGGTAPNHYPASHSCIEDDFSSALKGQSRGHVSFLSYFVKKSLLCFLIVAFVVAITLCFYSFLKGAHFF</sequence>
<dbReference type="HOGENOM" id="CLU_101679_0_0_5"/>
<dbReference type="EMBL" id="AM260525">
    <property type="protein sequence ID" value="CAK02145.1"/>
    <property type="molecule type" value="Genomic_DNA"/>
</dbReference>
<protein>
    <submittedName>
        <fullName evidence="2">Uncharacterized protein</fullName>
    </submittedName>
</protein>
<dbReference type="eggNOG" id="ENOG50313JP">
    <property type="taxonomic scope" value="Bacteria"/>
</dbReference>
<organism evidence="2 3">
    <name type="scientific">Bartonella tribocorum (strain DSM 28219 / CCUG 45778 / CIP 105476 / IBS 506)</name>
    <dbReference type="NCBI Taxonomy" id="382640"/>
    <lineage>
        <taxon>Bacteria</taxon>
        <taxon>Pseudomonadati</taxon>
        <taxon>Pseudomonadota</taxon>
        <taxon>Alphaproteobacteria</taxon>
        <taxon>Hyphomicrobiales</taxon>
        <taxon>Bartonellaceae</taxon>
        <taxon>Bartonella</taxon>
    </lineage>
</organism>